<evidence type="ECO:0000313" key="4">
    <source>
        <dbReference type="WBParaSite" id="HNAJ_0000259301-mRNA-1"/>
    </source>
</evidence>
<dbReference type="PANTHER" id="PTHR45858:SF5">
    <property type="entry name" value="MOESIN_EZRIN_RADIXIN HOMOLOG 1"/>
    <property type="match status" value="1"/>
</dbReference>
<dbReference type="Pfam" id="PF09380">
    <property type="entry name" value="FERM_C"/>
    <property type="match status" value="1"/>
</dbReference>
<keyword evidence="3" id="KW-1185">Reference proteome</keyword>
<dbReference type="STRING" id="102285.A0A0R3T6A5"/>
<evidence type="ECO:0000313" key="3">
    <source>
        <dbReference type="Proteomes" id="UP000278807"/>
    </source>
</evidence>
<evidence type="ECO:0000259" key="1">
    <source>
        <dbReference type="PROSITE" id="PS50057"/>
    </source>
</evidence>
<sequence length="148" mass="17450">MSPTDADFALLDTARKVEFYGVRLHPARHCFSDGGISYFFHCSQDMEGLPMSLSVTHLGLSVFQNLTKINTFSWAKIRKLSFRRKRFLIKLHSMDYDVIEFLFDSRNDCKCFWKKCIEHHAFFRCSLQERSRQRRPKVVTKGSSFRLV</sequence>
<dbReference type="InterPro" id="IPR018980">
    <property type="entry name" value="FERM_PH-like_C"/>
</dbReference>
<dbReference type="PROSITE" id="PS50057">
    <property type="entry name" value="FERM_3"/>
    <property type="match status" value="1"/>
</dbReference>
<dbReference type="EMBL" id="UZAE01001301">
    <property type="protein sequence ID" value="VDN98451.1"/>
    <property type="molecule type" value="Genomic_DNA"/>
</dbReference>
<dbReference type="InterPro" id="IPR011993">
    <property type="entry name" value="PH-like_dom_sf"/>
</dbReference>
<dbReference type="CDD" id="cd13193">
    <property type="entry name" value="FERM_C_FARP1-like"/>
    <property type="match status" value="1"/>
</dbReference>
<reference evidence="2 3" key="2">
    <citation type="submission" date="2018-11" db="EMBL/GenBank/DDBJ databases">
        <authorList>
            <consortium name="Pathogen Informatics"/>
        </authorList>
    </citation>
    <scope>NUCLEOTIDE SEQUENCE [LARGE SCALE GENOMIC DNA]</scope>
</reference>
<name>A0A0R3T6A5_RODNA</name>
<dbReference type="InterPro" id="IPR051835">
    <property type="entry name" value="RAC1-GEF"/>
</dbReference>
<reference evidence="4" key="1">
    <citation type="submission" date="2017-02" db="UniProtKB">
        <authorList>
            <consortium name="WormBaseParasite"/>
        </authorList>
    </citation>
    <scope>IDENTIFICATION</scope>
</reference>
<dbReference type="OrthoDB" id="9990815at2759"/>
<dbReference type="AlphaFoldDB" id="A0A0R3T6A5"/>
<protein>
    <submittedName>
        <fullName evidence="4">FERM domain-containing protein</fullName>
    </submittedName>
</protein>
<dbReference type="PANTHER" id="PTHR45858">
    <property type="entry name" value="FERM DOMAIN CONTAINING PROTEIN"/>
    <property type="match status" value="1"/>
</dbReference>
<dbReference type="SMART" id="SM01196">
    <property type="entry name" value="FERM_C"/>
    <property type="match status" value="1"/>
</dbReference>
<dbReference type="Gene3D" id="2.30.29.30">
    <property type="entry name" value="Pleckstrin-homology domain (PH domain)/Phosphotyrosine-binding domain (PTB)"/>
    <property type="match status" value="1"/>
</dbReference>
<dbReference type="FunFam" id="2.30.29.30:FF:000002">
    <property type="entry name" value="Band 4.1-like protein 5 isoform 1"/>
    <property type="match status" value="1"/>
</dbReference>
<dbReference type="WBParaSite" id="HNAJ_0000259301-mRNA-1">
    <property type="protein sequence ID" value="HNAJ_0000259301-mRNA-1"/>
    <property type="gene ID" value="HNAJ_0000259301"/>
</dbReference>
<evidence type="ECO:0000313" key="2">
    <source>
        <dbReference type="EMBL" id="VDN98451.1"/>
    </source>
</evidence>
<organism evidence="4">
    <name type="scientific">Rodentolepis nana</name>
    <name type="common">Dwarf tapeworm</name>
    <name type="synonym">Hymenolepis nana</name>
    <dbReference type="NCBI Taxonomy" id="102285"/>
    <lineage>
        <taxon>Eukaryota</taxon>
        <taxon>Metazoa</taxon>
        <taxon>Spiralia</taxon>
        <taxon>Lophotrochozoa</taxon>
        <taxon>Platyhelminthes</taxon>
        <taxon>Cestoda</taxon>
        <taxon>Eucestoda</taxon>
        <taxon>Cyclophyllidea</taxon>
        <taxon>Hymenolepididae</taxon>
        <taxon>Rodentolepis</taxon>
    </lineage>
</organism>
<dbReference type="GO" id="GO:0005085">
    <property type="term" value="F:guanyl-nucleotide exchange factor activity"/>
    <property type="evidence" value="ECO:0007669"/>
    <property type="project" value="TreeGrafter"/>
</dbReference>
<feature type="domain" description="FERM" evidence="1">
    <location>
        <begin position="1"/>
        <end position="127"/>
    </location>
</feature>
<gene>
    <name evidence="2" type="ORF">HNAJ_LOCUS2592</name>
</gene>
<proteinExistence type="predicted"/>
<dbReference type="InterPro" id="IPR000299">
    <property type="entry name" value="FERM_domain"/>
</dbReference>
<dbReference type="SUPFAM" id="SSF50729">
    <property type="entry name" value="PH domain-like"/>
    <property type="match status" value="1"/>
</dbReference>
<dbReference type="Proteomes" id="UP000278807">
    <property type="component" value="Unassembled WGS sequence"/>
</dbReference>
<accession>A0A0R3T6A5</accession>
<dbReference type="InterPro" id="IPR041788">
    <property type="entry name" value="FARP1/FARP2/FRMD7_FERM_C"/>
</dbReference>